<dbReference type="InterPro" id="IPR053755">
    <property type="entry name" value="CDI_immunity_sf"/>
</dbReference>
<dbReference type="EMBL" id="JAMTCK010000008">
    <property type="protein sequence ID" value="MCP2166702.1"/>
    <property type="molecule type" value="Genomic_DNA"/>
</dbReference>
<protein>
    <recommendedName>
        <fullName evidence="1">CdiI C-terminal domain-containing protein</fullName>
    </recommendedName>
</protein>
<reference evidence="2" key="1">
    <citation type="submission" date="2022-06" db="EMBL/GenBank/DDBJ databases">
        <title>Genomic Encyclopedia of Archaeal and Bacterial Type Strains, Phase II (KMG-II): from individual species to whole genera.</title>
        <authorList>
            <person name="Goeker M."/>
        </authorList>
    </citation>
    <scope>NUCLEOTIDE SEQUENCE</scope>
    <source>
        <strain evidence="2">DSM 43935</strain>
    </source>
</reference>
<dbReference type="Pfam" id="PF18228">
    <property type="entry name" value="CdiI_N"/>
    <property type="match status" value="1"/>
</dbReference>
<keyword evidence="3" id="KW-1185">Reference proteome</keyword>
<evidence type="ECO:0000259" key="1">
    <source>
        <dbReference type="Pfam" id="PF18228"/>
    </source>
</evidence>
<accession>A0AAE3KHB9</accession>
<dbReference type="Proteomes" id="UP001206128">
    <property type="component" value="Unassembled WGS sequence"/>
</dbReference>
<dbReference type="AlphaFoldDB" id="A0AAE3KHB9"/>
<feature type="domain" description="CdiI C-terminal" evidence="1">
    <location>
        <begin position="10"/>
        <end position="67"/>
    </location>
</feature>
<organism evidence="2 3">
    <name type="scientific">Goodfellowiella coeruleoviolacea</name>
    <dbReference type="NCBI Taxonomy" id="334858"/>
    <lineage>
        <taxon>Bacteria</taxon>
        <taxon>Bacillati</taxon>
        <taxon>Actinomycetota</taxon>
        <taxon>Actinomycetes</taxon>
        <taxon>Pseudonocardiales</taxon>
        <taxon>Pseudonocardiaceae</taxon>
        <taxon>Goodfellowiella</taxon>
    </lineage>
</organism>
<dbReference type="InterPro" id="IPR040509">
    <property type="entry name" value="CdiI_C"/>
</dbReference>
<name>A0AAE3KHB9_9PSEU</name>
<dbReference type="Gene3D" id="3.30.2450.20">
    <property type="match status" value="1"/>
</dbReference>
<evidence type="ECO:0000313" key="2">
    <source>
        <dbReference type="EMBL" id="MCP2166702.1"/>
    </source>
</evidence>
<sequence length="72" mass="8086">MGGFSEFFRMRLGYWDAAAYRRSWCRAVTVLDSDPGATSCLVTSMYDPASANFVLCWPLYRSGDAVYDGTRP</sequence>
<comment type="caution">
    <text evidence="2">The sequence shown here is derived from an EMBL/GenBank/DDBJ whole genome shotgun (WGS) entry which is preliminary data.</text>
</comment>
<evidence type="ECO:0000313" key="3">
    <source>
        <dbReference type="Proteomes" id="UP001206128"/>
    </source>
</evidence>
<proteinExistence type="predicted"/>
<gene>
    <name evidence="2" type="ORF">LX83_003574</name>
</gene>